<dbReference type="AlphaFoldDB" id="A0AA42B8C8"/>
<dbReference type="SUPFAM" id="SSF51556">
    <property type="entry name" value="Metallo-dependent hydrolases"/>
    <property type="match status" value="1"/>
</dbReference>
<keyword evidence="8" id="KW-1185">Reference proteome</keyword>
<evidence type="ECO:0000256" key="5">
    <source>
        <dbReference type="ARBA" id="ARBA00020555"/>
    </source>
</evidence>
<evidence type="ECO:0000256" key="2">
    <source>
        <dbReference type="ARBA" id="ARBA00004892"/>
    </source>
</evidence>
<dbReference type="Gene3D" id="3.20.20.140">
    <property type="entry name" value="Metal-dependent hydrolases"/>
    <property type="match status" value="1"/>
</dbReference>
<comment type="pathway">
    <text evidence="2">Carbohydrate metabolism; pentose and glucuronate interconversion.</text>
</comment>
<protein>
    <recommendedName>
        <fullName evidence="5">Uronate isomerase</fullName>
        <ecNumber evidence="4">5.3.1.12</ecNumber>
    </recommendedName>
</protein>
<comment type="caution">
    <text evidence="7">The sequence shown here is derived from an EMBL/GenBank/DDBJ whole genome shotgun (WGS) entry which is preliminary data.</text>
</comment>
<evidence type="ECO:0000256" key="1">
    <source>
        <dbReference type="ARBA" id="ARBA00001165"/>
    </source>
</evidence>
<dbReference type="GO" id="GO:0019698">
    <property type="term" value="P:D-galacturonate catabolic process"/>
    <property type="evidence" value="ECO:0007669"/>
    <property type="project" value="TreeGrafter"/>
</dbReference>
<evidence type="ECO:0000256" key="3">
    <source>
        <dbReference type="ARBA" id="ARBA00008397"/>
    </source>
</evidence>
<dbReference type="EMBL" id="JAMQGP010000007">
    <property type="protein sequence ID" value="MCM2680737.1"/>
    <property type="molecule type" value="Genomic_DNA"/>
</dbReference>
<dbReference type="PANTHER" id="PTHR30068">
    <property type="entry name" value="URONATE ISOMERASE"/>
    <property type="match status" value="1"/>
</dbReference>
<dbReference type="EC" id="5.3.1.12" evidence="4"/>
<dbReference type="GO" id="GO:0008880">
    <property type="term" value="F:glucuronate isomerase activity"/>
    <property type="evidence" value="ECO:0007669"/>
    <property type="project" value="UniProtKB-EC"/>
</dbReference>
<dbReference type="RefSeq" id="WP_251262221.1">
    <property type="nucleotide sequence ID" value="NZ_JAMQGP010000007.1"/>
</dbReference>
<evidence type="ECO:0000256" key="6">
    <source>
        <dbReference type="ARBA" id="ARBA00023235"/>
    </source>
</evidence>
<accession>A0AA42B8C8</accession>
<reference evidence="7 8" key="1">
    <citation type="journal article" date="2013" name="Antonie Van Leeuwenhoek">
        <title>Echinimonas agarilytica gen. nov., sp. nov., a new gammaproteobacterium isolated from the sea urchin Strongylocentrotus intermedius.</title>
        <authorList>
            <person name="Nedashkovskaya O.I."/>
            <person name="Stenkova A.M."/>
            <person name="Zhukova N.V."/>
            <person name="Van Trappen S."/>
            <person name="Lee J.S."/>
            <person name="Kim S.B."/>
        </authorList>
    </citation>
    <scope>NUCLEOTIDE SEQUENCE [LARGE SCALE GENOMIC DNA]</scope>
    <source>
        <strain evidence="7 8">KMM 6351</strain>
    </source>
</reference>
<evidence type="ECO:0000256" key="4">
    <source>
        <dbReference type="ARBA" id="ARBA00012546"/>
    </source>
</evidence>
<dbReference type="InterPro" id="IPR003766">
    <property type="entry name" value="Uronate_isomerase"/>
</dbReference>
<evidence type="ECO:0000313" key="7">
    <source>
        <dbReference type="EMBL" id="MCM2680737.1"/>
    </source>
</evidence>
<dbReference type="InterPro" id="IPR032466">
    <property type="entry name" value="Metal_Hydrolase"/>
</dbReference>
<dbReference type="PANTHER" id="PTHR30068:SF4">
    <property type="entry name" value="URONATE ISOMERASE"/>
    <property type="match status" value="1"/>
</dbReference>
<proteinExistence type="inferred from homology"/>
<dbReference type="Pfam" id="PF02614">
    <property type="entry name" value="UxaC"/>
    <property type="match status" value="1"/>
</dbReference>
<dbReference type="Proteomes" id="UP001165393">
    <property type="component" value="Unassembled WGS sequence"/>
</dbReference>
<gene>
    <name evidence="7" type="ORF">NAF29_13805</name>
</gene>
<evidence type="ECO:0000313" key="8">
    <source>
        <dbReference type="Proteomes" id="UP001165393"/>
    </source>
</evidence>
<comment type="similarity">
    <text evidence="3">Belongs to the metallo-dependent hydrolases superfamily. Uronate isomerase family.</text>
</comment>
<comment type="catalytic activity">
    <reaction evidence="1">
        <text>D-glucuronate = D-fructuronate</text>
        <dbReference type="Rhea" id="RHEA:13049"/>
        <dbReference type="ChEBI" id="CHEBI:58720"/>
        <dbReference type="ChEBI" id="CHEBI:59863"/>
        <dbReference type="EC" id="5.3.1.12"/>
    </reaction>
</comment>
<keyword evidence="6 7" id="KW-0413">Isomerase</keyword>
<sequence length="285" mass="32194">MRTFRADEFFCFHDVHRLQNVLTQLSELCDISIDSFSAYLAAIQSRLSYFHHVGCRLSDLGLPNVDYQACSPEQAEVIFKILRQGEPISPTELIQISSRLFYEMGKRYFELGWSMQLHVGVLVNVNQLGPGTGFSVINTQPIAIAISNLLNELDLNSCLPNTVLYNLNPNDNAILGCIAGAFQDSDASAGKIQLGAAWCFNDHKDGMEAQLTTLKNLGALGRFVGMLTGSRNIFSFSHHEYFRRVLCNLLARWVKQGEIPHDQELLRQTIENICYYNAKHYFQFS</sequence>
<organism evidence="7 8">
    <name type="scientific">Echinimonas agarilytica</name>
    <dbReference type="NCBI Taxonomy" id="1215918"/>
    <lineage>
        <taxon>Bacteria</taxon>
        <taxon>Pseudomonadati</taxon>
        <taxon>Pseudomonadota</taxon>
        <taxon>Gammaproteobacteria</taxon>
        <taxon>Alteromonadales</taxon>
        <taxon>Echinimonadaceae</taxon>
        <taxon>Echinimonas</taxon>
    </lineage>
</organism>
<name>A0AA42B8C8_9GAMM</name>
<dbReference type="GO" id="GO:0042840">
    <property type="term" value="P:D-glucuronate catabolic process"/>
    <property type="evidence" value="ECO:0007669"/>
    <property type="project" value="TreeGrafter"/>
</dbReference>